<evidence type="ECO:0000259" key="3">
    <source>
        <dbReference type="Pfam" id="PF01408"/>
    </source>
</evidence>
<name>A0A0N9ZGD2_9RHOB</name>
<dbReference type="PANTHER" id="PTHR22604">
    <property type="entry name" value="OXIDOREDUCTASES"/>
    <property type="match status" value="1"/>
</dbReference>
<dbReference type="SUPFAM" id="SSF51735">
    <property type="entry name" value="NAD(P)-binding Rossmann-fold domains"/>
    <property type="match status" value="1"/>
</dbReference>
<sequence length="323" mass="35143">MSNPVRWGVLGAAKFAREYMARAIHEAEGAQLVALATSSAAKAEPFQAFCPELQVFTDYDALLASDTVDAIYIPLPNHLHVEWAQKALDAGKHVLVEKPIAMSADEIDGLIAKRDTTGLHCAEAYMIAHHPQWTRVRDLVAEGVIGDLVQVDVAFSYNNAADTDNIRNRAETGGGAAGDIGVYAFGCARFVTGEEPDAIISTRIVREAGVDVTTEITATFPSFSYHGYVSMRMAPYQEARFHGTKGVIVVKTPFNARVAGQAELEIRLSDHVRIETFPAVNHYAVQVENFCRTVRAGAAYPWDLENAKGTQTMIDAVFAADRA</sequence>
<keyword evidence="6" id="KW-1185">Reference proteome</keyword>
<dbReference type="AlphaFoldDB" id="A0A0N9ZGD2"/>
<dbReference type="InterPro" id="IPR000683">
    <property type="entry name" value="Gfo/Idh/MocA-like_OxRdtase_N"/>
</dbReference>
<dbReference type="SUPFAM" id="SSF55347">
    <property type="entry name" value="Glyceraldehyde-3-phosphate dehydrogenase-like, C-terminal domain"/>
    <property type="match status" value="1"/>
</dbReference>
<dbReference type="RefSeq" id="WP_062216053.1">
    <property type="nucleotide sequence ID" value="NZ_CP012023.1"/>
</dbReference>
<protein>
    <submittedName>
        <fullName evidence="5">Oxidoreductase, Gfo/Idh/MocA family</fullName>
    </submittedName>
</protein>
<dbReference type="Gene3D" id="3.30.360.10">
    <property type="entry name" value="Dihydrodipicolinate Reductase, domain 2"/>
    <property type="match status" value="1"/>
</dbReference>
<dbReference type="InterPro" id="IPR036291">
    <property type="entry name" value="NAD(P)-bd_dom_sf"/>
</dbReference>
<dbReference type="Proteomes" id="UP000064920">
    <property type="component" value="Chromosome"/>
</dbReference>
<dbReference type="InterPro" id="IPR050984">
    <property type="entry name" value="Gfo/Idh/MocA_domain"/>
</dbReference>
<dbReference type="STRING" id="1397108.IMCC12053_876"/>
<dbReference type="GO" id="GO:0016491">
    <property type="term" value="F:oxidoreductase activity"/>
    <property type="evidence" value="ECO:0007669"/>
    <property type="project" value="UniProtKB-KW"/>
</dbReference>
<dbReference type="EMBL" id="CP012023">
    <property type="protein sequence ID" value="ALI54824.1"/>
    <property type="molecule type" value="Genomic_DNA"/>
</dbReference>
<evidence type="ECO:0000313" key="6">
    <source>
        <dbReference type="Proteomes" id="UP000064920"/>
    </source>
</evidence>
<dbReference type="PATRIC" id="fig|1397108.4.peg.905"/>
<feature type="domain" description="GFO/IDH/MocA-like oxidoreductase" evidence="4">
    <location>
        <begin position="134"/>
        <end position="248"/>
    </location>
</feature>
<dbReference type="InterPro" id="IPR055170">
    <property type="entry name" value="GFO_IDH_MocA-like_dom"/>
</dbReference>
<dbReference type="PANTHER" id="PTHR22604:SF105">
    <property type="entry name" value="TRANS-1,2-DIHYDROBENZENE-1,2-DIOL DEHYDROGENASE"/>
    <property type="match status" value="1"/>
</dbReference>
<accession>A0A0N9ZGD2</accession>
<dbReference type="Pfam" id="PF22725">
    <property type="entry name" value="GFO_IDH_MocA_C3"/>
    <property type="match status" value="1"/>
</dbReference>
<dbReference type="KEGG" id="cmar:IMCC12053_876"/>
<organism evidence="5 6">
    <name type="scientific">Celeribacter marinus</name>
    <dbReference type="NCBI Taxonomy" id="1397108"/>
    <lineage>
        <taxon>Bacteria</taxon>
        <taxon>Pseudomonadati</taxon>
        <taxon>Pseudomonadota</taxon>
        <taxon>Alphaproteobacteria</taxon>
        <taxon>Rhodobacterales</taxon>
        <taxon>Roseobacteraceae</taxon>
        <taxon>Celeribacter</taxon>
    </lineage>
</organism>
<evidence type="ECO:0000313" key="5">
    <source>
        <dbReference type="EMBL" id="ALI54824.1"/>
    </source>
</evidence>
<gene>
    <name evidence="5" type="ORF">IMCC12053_876</name>
</gene>
<dbReference type="Pfam" id="PF01408">
    <property type="entry name" value="GFO_IDH_MocA"/>
    <property type="match status" value="1"/>
</dbReference>
<reference evidence="6" key="1">
    <citation type="submission" date="2015-05" db="EMBL/GenBank/DDBJ databases">
        <authorList>
            <person name="Oh H.-M."/>
            <person name="Yang J.-A."/>
            <person name="Cho J.-C."/>
            <person name="Kang I."/>
        </authorList>
    </citation>
    <scope>NUCLEOTIDE SEQUENCE [LARGE SCALE GENOMIC DNA]</scope>
    <source>
        <strain evidence="6">IMCC 12053</strain>
    </source>
</reference>
<proteinExistence type="inferred from homology"/>
<evidence type="ECO:0000256" key="2">
    <source>
        <dbReference type="ARBA" id="ARBA00023002"/>
    </source>
</evidence>
<evidence type="ECO:0000256" key="1">
    <source>
        <dbReference type="ARBA" id="ARBA00010928"/>
    </source>
</evidence>
<feature type="domain" description="Gfo/Idh/MocA-like oxidoreductase N-terminal" evidence="3">
    <location>
        <begin position="5"/>
        <end position="120"/>
    </location>
</feature>
<evidence type="ECO:0000259" key="4">
    <source>
        <dbReference type="Pfam" id="PF22725"/>
    </source>
</evidence>
<comment type="similarity">
    <text evidence="1">Belongs to the Gfo/Idh/MocA family.</text>
</comment>
<dbReference type="GO" id="GO:0000166">
    <property type="term" value="F:nucleotide binding"/>
    <property type="evidence" value="ECO:0007669"/>
    <property type="project" value="InterPro"/>
</dbReference>
<keyword evidence="2" id="KW-0560">Oxidoreductase</keyword>
<dbReference type="OrthoDB" id="9815825at2"/>
<dbReference type="Gene3D" id="3.40.50.720">
    <property type="entry name" value="NAD(P)-binding Rossmann-like Domain"/>
    <property type="match status" value="1"/>
</dbReference>